<dbReference type="Proteomes" id="UP001153292">
    <property type="component" value="Chromosome 7"/>
</dbReference>
<reference evidence="5" key="1">
    <citation type="submission" date="2021-12" db="EMBL/GenBank/DDBJ databases">
        <authorList>
            <person name="King R."/>
        </authorList>
    </citation>
    <scope>NUCLEOTIDE SEQUENCE</scope>
</reference>
<dbReference type="PANTHER" id="PTHR11240">
    <property type="entry name" value="RIBONUCLEASE T2"/>
    <property type="match status" value="1"/>
</dbReference>
<dbReference type="EMBL" id="OU963900">
    <property type="protein sequence ID" value="CAH0406811.1"/>
    <property type="molecule type" value="Genomic_DNA"/>
</dbReference>
<evidence type="ECO:0000256" key="4">
    <source>
        <dbReference type="SAM" id="SignalP"/>
    </source>
</evidence>
<evidence type="ECO:0000313" key="6">
    <source>
        <dbReference type="Proteomes" id="UP001153292"/>
    </source>
</evidence>
<gene>
    <name evidence="5" type="ORF">CHILSU_LOCUS10200</name>
</gene>
<keyword evidence="6" id="KW-1185">Reference proteome</keyword>
<accession>A0ABN8BF57</accession>
<dbReference type="InterPro" id="IPR033697">
    <property type="entry name" value="Ribonuclease_T2_eukaryotic"/>
</dbReference>
<dbReference type="CDD" id="cd01061">
    <property type="entry name" value="RNase_T2_euk"/>
    <property type="match status" value="1"/>
</dbReference>
<proteinExistence type="inferred from homology"/>
<evidence type="ECO:0000313" key="5">
    <source>
        <dbReference type="EMBL" id="CAH0406811.1"/>
    </source>
</evidence>
<dbReference type="Gene3D" id="3.90.730.10">
    <property type="entry name" value="Ribonuclease T2-like"/>
    <property type="match status" value="1"/>
</dbReference>
<dbReference type="SUPFAM" id="SSF55895">
    <property type="entry name" value="Ribonuclease Rh-like"/>
    <property type="match status" value="1"/>
</dbReference>
<name>A0ABN8BF57_CHISP</name>
<protein>
    <submittedName>
        <fullName evidence="5">Uncharacterized protein</fullName>
    </submittedName>
</protein>
<keyword evidence="2" id="KW-1015">Disulfide bond</keyword>
<evidence type="ECO:0000256" key="2">
    <source>
        <dbReference type="ARBA" id="ARBA00023157"/>
    </source>
</evidence>
<dbReference type="PROSITE" id="PS00531">
    <property type="entry name" value="RNASE_T2_2"/>
    <property type="match status" value="1"/>
</dbReference>
<dbReference type="Pfam" id="PF00445">
    <property type="entry name" value="Ribonuclease_T2"/>
    <property type="match status" value="1"/>
</dbReference>
<evidence type="ECO:0000256" key="3">
    <source>
        <dbReference type="RuleBase" id="RU004328"/>
    </source>
</evidence>
<feature type="chain" id="PRO_5045980222" evidence="4">
    <location>
        <begin position="21"/>
        <end position="268"/>
    </location>
</feature>
<dbReference type="InterPro" id="IPR033130">
    <property type="entry name" value="RNase_T2_His_AS_2"/>
</dbReference>
<sequence length="268" mass="31313">MEYIGYMVILLFCCVNTAHLLKYQHNHDWDLLIFTQQWPETVCKEWVHHNPSHTCKMPKKEDSWAIHGIWPTKLGTLDPSFCNRTWLFDPEEIRPIETDLINVWTNIEEGTGIYSFWAHEWNKHGTCAAVLEPLDTQYKYFSKGLNFFQQYDMSAVLAKSGIVPDDDNEYKLLDIYNAVKNTLEVNPSIQCRVEEGKSFLVEIRICFDKTLNLTNCDGIKYSRTVNQVPVITNCDPSSGILYPHNKLPPKKIYVELYKLVSWLQWLTL</sequence>
<keyword evidence="4" id="KW-0732">Signal</keyword>
<comment type="similarity">
    <text evidence="1 3">Belongs to the RNase T2 family.</text>
</comment>
<evidence type="ECO:0000256" key="1">
    <source>
        <dbReference type="ARBA" id="ARBA00007469"/>
    </source>
</evidence>
<organism evidence="5 6">
    <name type="scientific">Chilo suppressalis</name>
    <name type="common">Asiatic rice borer moth</name>
    <dbReference type="NCBI Taxonomy" id="168631"/>
    <lineage>
        <taxon>Eukaryota</taxon>
        <taxon>Metazoa</taxon>
        <taxon>Ecdysozoa</taxon>
        <taxon>Arthropoda</taxon>
        <taxon>Hexapoda</taxon>
        <taxon>Insecta</taxon>
        <taxon>Pterygota</taxon>
        <taxon>Neoptera</taxon>
        <taxon>Endopterygota</taxon>
        <taxon>Lepidoptera</taxon>
        <taxon>Glossata</taxon>
        <taxon>Ditrysia</taxon>
        <taxon>Pyraloidea</taxon>
        <taxon>Crambidae</taxon>
        <taxon>Crambinae</taxon>
        <taxon>Chilo</taxon>
    </lineage>
</organism>
<dbReference type="InterPro" id="IPR001568">
    <property type="entry name" value="RNase_T2-like"/>
</dbReference>
<dbReference type="InterPro" id="IPR036430">
    <property type="entry name" value="RNase_T2-like_sf"/>
</dbReference>
<feature type="signal peptide" evidence="4">
    <location>
        <begin position="1"/>
        <end position="20"/>
    </location>
</feature>
<dbReference type="PANTHER" id="PTHR11240:SF22">
    <property type="entry name" value="RIBONUCLEASE T2"/>
    <property type="match status" value="1"/>
</dbReference>